<keyword evidence="1" id="KW-0444">Lipid biosynthesis</keyword>
<keyword evidence="2" id="KW-0378">Hydrolase</keyword>
<dbReference type="PANTHER" id="PTHR38764">
    <property type="entry name" value="ACYL CARRIER PROTEIN PHOSPHODIESTERASE"/>
    <property type="match status" value="1"/>
</dbReference>
<evidence type="ECO:0000313" key="4">
    <source>
        <dbReference type="EMBL" id="SDS24097.1"/>
    </source>
</evidence>
<dbReference type="EMBL" id="LT629745">
    <property type="protein sequence ID" value="SDS24097.1"/>
    <property type="molecule type" value="Genomic_DNA"/>
</dbReference>
<evidence type="ECO:0000313" key="5">
    <source>
        <dbReference type="Proteomes" id="UP000198858"/>
    </source>
</evidence>
<dbReference type="GO" id="GO:0006633">
    <property type="term" value="P:fatty acid biosynthetic process"/>
    <property type="evidence" value="ECO:0007669"/>
    <property type="project" value="InterPro"/>
</dbReference>
<dbReference type="Pfam" id="PF04336">
    <property type="entry name" value="ACP_PD"/>
    <property type="match status" value="1"/>
</dbReference>
<gene>
    <name evidence="4" type="ORF">SAMN04488552_2547</name>
</gene>
<evidence type="ECO:0000256" key="2">
    <source>
        <dbReference type="ARBA" id="ARBA00022801"/>
    </source>
</evidence>
<evidence type="ECO:0000256" key="1">
    <source>
        <dbReference type="ARBA" id="ARBA00022516"/>
    </source>
</evidence>
<dbReference type="PANTHER" id="PTHR38764:SF1">
    <property type="entry name" value="ACYL CARRIER PROTEIN PHOSPHODIESTERASE"/>
    <property type="match status" value="1"/>
</dbReference>
<protein>
    <submittedName>
        <fullName evidence="4">Acyl carrier protein phosphodiesterase</fullName>
    </submittedName>
</protein>
<sequence>MNFLAHIYLSGDNDQIKIGNFMADSIKGKKYLKYPEEIQKGIVLHRAIDYYTDTHPVFKQSTKRLFSTYGHYSGIIVDIFYDHFLAANWRKYSGSQLEKYTLDFYALLENNFDILPSKVKSFLPYMINDNWLLSYASIEGIEKVLSGMNRRTGRKSDMHLATKELQEHYQDFQFEFEIFFDEVIVFSKEKILGLNEK</sequence>
<dbReference type="AlphaFoldDB" id="A0A1H1QL87"/>
<keyword evidence="3" id="KW-0443">Lipid metabolism</keyword>
<dbReference type="RefSeq" id="WP_089663121.1">
    <property type="nucleotide sequence ID" value="NZ_LT629745.1"/>
</dbReference>
<evidence type="ECO:0000256" key="3">
    <source>
        <dbReference type="ARBA" id="ARBA00023098"/>
    </source>
</evidence>
<reference evidence="4 5" key="1">
    <citation type="submission" date="2016-10" db="EMBL/GenBank/DDBJ databases">
        <authorList>
            <person name="Varghese N."/>
            <person name="Submissions S."/>
        </authorList>
    </citation>
    <scope>NUCLEOTIDE SEQUENCE [LARGE SCALE GENOMIC DNA]</scope>
    <source>
        <strain evidence="4 5">Mar_2010_102</strain>
    </source>
</reference>
<proteinExistence type="predicted"/>
<dbReference type="GO" id="GO:0008770">
    <property type="term" value="F:[acyl-carrier-protein] phosphodiesterase activity"/>
    <property type="evidence" value="ECO:0007669"/>
    <property type="project" value="InterPro"/>
</dbReference>
<keyword evidence="5" id="KW-1185">Reference proteome</keyword>
<dbReference type="InterPro" id="IPR007431">
    <property type="entry name" value="ACP_PD"/>
</dbReference>
<accession>A0A1H1QL87</accession>
<dbReference type="Proteomes" id="UP000198858">
    <property type="component" value="Chromosome I"/>
</dbReference>
<name>A0A1H1QL87_9FLAO</name>
<dbReference type="STRING" id="1250231.SAMN04488552_2547"/>
<dbReference type="PIRSF" id="PIRSF011489">
    <property type="entry name" value="DUF479"/>
    <property type="match status" value="1"/>
</dbReference>
<organism evidence="4 5">
    <name type="scientific">Christiangramia echinicola</name>
    <dbReference type="NCBI Taxonomy" id="279359"/>
    <lineage>
        <taxon>Bacteria</taxon>
        <taxon>Pseudomonadati</taxon>
        <taxon>Bacteroidota</taxon>
        <taxon>Flavobacteriia</taxon>
        <taxon>Flavobacteriales</taxon>
        <taxon>Flavobacteriaceae</taxon>
        <taxon>Christiangramia</taxon>
    </lineage>
</organism>